<dbReference type="GO" id="GO:0031419">
    <property type="term" value="F:cobalamin binding"/>
    <property type="evidence" value="ECO:0007669"/>
    <property type="project" value="InterPro"/>
</dbReference>
<protein>
    <submittedName>
        <fullName evidence="2">Coenzyme B12-binding aerobic repressor</fullName>
    </submittedName>
</protein>
<organism evidence="2 3">
    <name type="scientific">Rhodomicrobium vannielii (strain ATCC 17100 / DSM 162 / LMG 4299 / NCIMB 10020 / ATH 3.1.1)</name>
    <dbReference type="NCBI Taxonomy" id="648757"/>
    <lineage>
        <taxon>Bacteria</taxon>
        <taxon>Pseudomonadati</taxon>
        <taxon>Pseudomonadota</taxon>
        <taxon>Alphaproteobacteria</taxon>
        <taxon>Hyphomicrobiales</taxon>
        <taxon>Hyphomicrobiaceae</taxon>
        <taxon>Rhodomicrobium</taxon>
    </lineage>
</organism>
<gene>
    <name evidence="2" type="ordered locus">Rvan_1000</name>
</gene>
<dbReference type="OrthoDB" id="5498228at2"/>
<feature type="domain" description="B12-binding" evidence="1">
    <location>
        <begin position="103"/>
        <end position="232"/>
    </location>
</feature>
<dbReference type="CDD" id="cd02065">
    <property type="entry name" value="B12-binding_like"/>
    <property type="match status" value="1"/>
</dbReference>
<dbReference type="InterPro" id="IPR036724">
    <property type="entry name" value="Cobalamin-bd_sf"/>
</dbReference>
<dbReference type="AlphaFoldDB" id="E3I2Y0"/>
<dbReference type="eggNOG" id="COG5012">
    <property type="taxonomic scope" value="Bacteria"/>
</dbReference>
<dbReference type="EMBL" id="CP002292">
    <property type="protein sequence ID" value="ADP70274.1"/>
    <property type="molecule type" value="Genomic_DNA"/>
</dbReference>
<dbReference type="SUPFAM" id="SSF52242">
    <property type="entry name" value="Cobalamin (vitamin B12)-binding domain"/>
    <property type="match status" value="1"/>
</dbReference>
<name>E3I2Y0_RHOVT</name>
<dbReference type="STRING" id="648757.Rvan_1000"/>
<dbReference type="Gene3D" id="1.10.1240.10">
    <property type="entry name" value="Methionine synthase domain"/>
    <property type="match status" value="1"/>
</dbReference>
<proteinExistence type="predicted"/>
<dbReference type="Proteomes" id="UP000001399">
    <property type="component" value="Chromosome"/>
</dbReference>
<dbReference type="GO" id="GO:0046872">
    <property type="term" value="F:metal ion binding"/>
    <property type="evidence" value="ECO:0007669"/>
    <property type="project" value="InterPro"/>
</dbReference>
<accession>E3I2Y0</accession>
<sequence length="232" mass="25463">MPKPAAAGMAEFTPGDIERFTSLLLSPDGAGAAAFVDRTRREGHEVEAILLDLFGPAAVRLGHLWESDRCGFAQVTIAASRLRELLRTRAVSFENNVHVWHHGRRALLASTPGDQHSLGLFVVESFFRRDGWDVYGGQIDSSDEITHLVDRQWFAVAGFSLSSERFLDRLSSLIRSVRRHSCNRDIGVLVGGAAFLQRPDLVGQVGADAFAPDGRLAVSRARALLAHKPLRN</sequence>
<evidence type="ECO:0000259" key="1">
    <source>
        <dbReference type="PROSITE" id="PS51332"/>
    </source>
</evidence>
<evidence type="ECO:0000313" key="2">
    <source>
        <dbReference type="EMBL" id="ADP70274.1"/>
    </source>
</evidence>
<dbReference type="Pfam" id="PF02310">
    <property type="entry name" value="B12-binding"/>
    <property type="match status" value="1"/>
</dbReference>
<dbReference type="PROSITE" id="PS51332">
    <property type="entry name" value="B12_BINDING"/>
    <property type="match status" value="1"/>
</dbReference>
<keyword evidence="3" id="KW-1185">Reference proteome</keyword>
<dbReference type="Gene3D" id="3.40.50.280">
    <property type="entry name" value="Cobalamin-binding domain"/>
    <property type="match status" value="1"/>
</dbReference>
<dbReference type="InterPro" id="IPR036594">
    <property type="entry name" value="Meth_synthase_dom"/>
</dbReference>
<dbReference type="KEGG" id="rva:Rvan_1000"/>
<dbReference type="InterPro" id="IPR003759">
    <property type="entry name" value="Cbl-bd_cap"/>
</dbReference>
<dbReference type="HOGENOM" id="CLU_066634_3_0_5"/>
<dbReference type="Pfam" id="PF02607">
    <property type="entry name" value="B12-binding_2"/>
    <property type="match status" value="1"/>
</dbReference>
<dbReference type="InterPro" id="IPR006158">
    <property type="entry name" value="Cobalamin-bd"/>
</dbReference>
<evidence type="ECO:0000313" key="3">
    <source>
        <dbReference type="Proteomes" id="UP000001399"/>
    </source>
</evidence>
<reference evidence="3" key="1">
    <citation type="journal article" date="2011" name="J. Bacteriol.">
        <title>Genome sequences of eight morphologically diverse alphaproteobacteria.</title>
        <authorList>
            <consortium name="US DOE Joint Genome Institute"/>
            <person name="Brown P.J."/>
            <person name="Kysela D.T."/>
            <person name="Buechlein A."/>
            <person name="Hemmerich C."/>
            <person name="Brun Y.V."/>
        </authorList>
    </citation>
    <scope>NUCLEOTIDE SEQUENCE [LARGE SCALE GENOMIC DNA]</scope>
    <source>
        <strain evidence="3">ATCC 17100 / ATH 3.1.1 / DSM 162 / LMG 4299</strain>
    </source>
</reference>